<gene>
    <name evidence="1" type="ORF">KDI_39160</name>
</gene>
<dbReference type="Proteomes" id="UP000322530">
    <property type="component" value="Unassembled WGS sequence"/>
</dbReference>
<dbReference type="EMBL" id="BIXY01000068">
    <property type="protein sequence ID" value="GCF10352.1"/>
    <property type="molecule type" value="Genomic_DNA"/>
</dbReference>
<comment type="caution">
    <text evidence="1">The sequence shown here is derived from an EMBL/GenBank/DDBJ whole genome shotgun (WGS) entry which is preliminary data.</text>
</comment>
<proteinExistence type="predicted"/>
<evidence type="ECO:0000313" key="2">
    <source>
        <dbReference type="Proteomes" id="UP000322530"/>
    </source>
</evidence>
<reference evidence="1 2" key="1">
    <citation type="submission" date="2019-01" db="EMBL/GenBank/DDBJ databases">
        <title>Draft genome sequence of Dictyobacter sp. Uno17.</title>
        <authorList>
            <person name="Wang C.M."/>
            <person name="Zheng Y."/>
            <person name="Sakai Y."/>
            <person name="Abe K."/>
            <person name="Yokota A."/>
            <person name="Yabe S."/>
        </authorList>
    </citation>
    <scope>NUCLEOTIDE SEQUENCE [LARGE SCALE GENOMIC DNA]</scope>
    <source>
        <strain evidence="1 2">Uno17</strain>
    </source>
</reference>
<dbReference type="AlphaFoldDB" id="A0A5A5TG80"/>
<keyword evidence="2" id="KW-1185">Reference proteome</keyword>
<sequence>MLLFFVVFVIYNKILSSVSKLKKLKILPRKKEPEKRLEDIVNLFVGMGIIAELERGNRLQSSERYGIASS</sequence>
<name>A0A5A5TG80_9CHLR</name>
<protein>
    <submittedName>
        <fullName evidence="1">Uncharacterized protein</fullName>
    </submittedName>
</protein>
<organism evidence="1 2">
    <name type="scientific">Dictyobacter arantiisoli</name>
    <dbReference type="NCBI Taxonomy" id="2014874"/>
    <lineage>
        <taxon>Bacteria</taxon>
        <taxon>Bacillati</taxon>
        <taxon>Chloroflexota</taxon>
        <taxon>Ktedonobacteria</taxon>
        <taxon>Ktedonobacterales</taxon>
        <taxon>Dictyobacteraceae</taxon>
        <taxon>Dictyobacter</taxon>
    </lineage>
</organism>
<evidence type="ECO:0000313" key="1">
    <source>
        <dbReference type="EMBL" id="GCF10352.1"/>
    </source>
</evidence>
<accession>A0A5A5TG80</accession>